<comment type="caution">
    <text evidence="1">The sequence shown here is derived from an EMBL/GenBank/DDBJ whole genome shotgun (WGS) entry which is preliminary data.</text>
</comment>
<evidence type="ECO:0000313" key="2">
    <source>
        <dbReference type="Proteomes" id="UP000447434"/>
    </source>
</evidence>
<reference evidence="2" key="1">
    <citation type="journal article" date="2020" name="Nat. Commun.">
        <title>Genome sequence of the cluster root forming white lupin.</title>
        <authorList>
            <person name="Hufnagel B."/>
            <person name="Marques A."/>
            <person name="Soriano A."/>
            <person name="Marques L."/>
            <person name="Divol F."/>
            <person name="Doumas P."/>
            <person name="Sallet E."/>
            <person name="Mancinotti D."/>
            <person name="Carrere S."/>
            <person name="Marande W."/>
            <person name="Arribat S."/>
            <person name="Keller J."/>
            <person name="Huneau C."/>
            <person name="Blein T."/>
            <person name="Aime D."/>
            <person name="Laguerre M."/>
            <person name="Taylor J."/>
            <person name="Schubert V."/>
            <person name="Nelson M."/>
            <person name="Geu-Flores F."/>
            <person name="Crespi M."/>
            <person name="Gallardo-Guerrero K."/>
            <person name="Delaux P.-M."/>
            <person name="Salse J."/>
            <person name="Berges H."/>
            <person name="Guyot R."/>
            <person name="Gouzy J."/>
            <person name="Peret B."/>
        </authorList>
    </citation>
    <scope>NUCLEOTIDE SEQUENCE [LARGE SCALE GENOMIC DNA]</scope>
    <source>
        <strain evidence="2">cv. Amiga</strain>
    </source>
</reference>
<accession>A0A6A4NQ21</accession>
<dbReference type="Proteomes" id="UP000447434">
    <property type="component" value="Chromosome 20"/>
</dbReference>
<keyword evidence="2" id="KW-1185">Reference proteome</keyword>
<name>A0A6A4NQ21_LUPAL</name>
<proteinExistence type="predicted"/>
<dbReference type="AlphaFoldDB" id="A0A6A4NQ21"/>
<organism evidence="1 2">
    <name type="scientific">Lupinus albus</name>
    <name type="common">White lupine</name>
    <name type="synonym">Lupinus termis</name>
    <dbReference type="NCBI Taxonomy" id="3870"/>
    <lineage>
        <taxon>Eukaryota</taxon>
        <taxon>Viridiplantae</taxon>
        <taxon>Streptophyta</taxon>
        <taxon>Embryophyta</taxon>
        <taxon>Tracheophyta</taxon>
        <taxon>Spermatophyta</taxon>
        <taxon>Magnoliopsida</taxon>
        <taxon>eudicotyledons</taxon>
        <taxon>Gunneridae</taxon>
        <taxon>Pentapetalae</taxon>
        <taxon>rosids</taxon>
        <taxon>fabids</taxon>
        <taxon>Fabales</taxon>
        <taxon>Fabaceae</taxon>
        <taxon>Papilionoideae</taxon>
        <taxon>50 kb inversion clade</taxon>
        <taxon>genistoids sensu lato</taxon>
        <taxon>core genistoids</taxon>
        <taxon>Genisteae</taxon>
        <taxon>Lupinus</taxon>
    </lineage>
</organism>
<protein>
    <submittedName>
        <fullName evidence="1">Uncharacterized protein</fullName>
    </submittedName>
</protein>
<evidence type="ECO:0000313" key="1">
    <source>
        <dbReference type="EMBL" id="KAE9591021.1"/>
    </source>
</evidence>
<sequence length="65" mass="7437">MHHILNCELKYDDGSMLLSHLFTRSRSNANNPIYLQFQGASAHVTKPSNGLYFQISSDVYLVYVM</sequence>
<dbReference type="EMBL" id="WOCE01000020">
    <property type="protein sequence ID" value="KAE9591021.1"/>
    <property type="molecule type" value="Genomic_DNA"/>
</dbReference>
<gene>
    <name evidence="1" type="ORF">Lalb_Chr20g0113751</name>
</gene>